<dbReference type="EMBL" id="OZ035841">
    <property type="protein sequence ID" value="CAL1589586.1"/>
    <property type="molecule type" value="Genomic_DNA"/>
</dbReference>
<dbReference type="AlphaFoldDB" id="A0AAV2KMX4"/>
<keyword evidence="2" id="KW-1185">Reference proteome</keyword>
<name>A0AAV2KMX4_KNICA</name>
<accession>A0AAV2KMX4</accession>
<sequence length="338" mass="37376">MLRRDSAVRGIVTPSGQEIKVFQYADDTNLVLRDVESVKASLLQLNIFCLASGAKINFNKSKIKYCGGVIPAPLPVQLQDAGDMYTMLGVPLGGDERELLEAWRAFRPLTVAVPDSLEALMLMPLRHNPDMLSAPPGKRECMVSGAMEENGFVNIGAPLQNTYGHKHSPHAPLHPSGLTYIIGTLRIEYGRDCPLCQGPPETLEHLLVLCPAVRPFWTRVQDLLARRLAWRLPTPAALGGGDKESWLLHFGPIGGRSGATNNIDLVRLITAMARYTVFIVRNIYLHDRRTALHWPTFTGLLTAHLRHLHSALEQRFTSTLVPHNTLIQLTPSGLTLNL</sequence>
<gene>
    <name evidence="1" type="ORF">KC01_LOCUS19213</name>
</gene>
<protein>
    <recommendedName>
        <fullName evidence="3">Reverse transcriptase domain-containing protein</fullName>
    </recommendedName>
</protein>
<organism evidence="1 2">
    <name type="scientific">Knipowitschia caucasica</name>
    <name type="common">Caucasian dwarf goby</name>
    <name type="synonym">Pomatoschistus caucasicus</name>
    <dbReference type="NCBI Taxonomy" id="637954"/>
    <lineage>
        <taxon>Eukaryota</taxon>
        <taxon>Metazoa</taxon>
        <taxon>Chordata</taxon>
        <taxon>Craniata</taxon>
        <taxon>Vertebrata</taxon>
        <taxon>Euteleostomi</taxon>
        <taxon>Actinopterygii</taxon>
        <taxon>Neopterygii</taxon>
        <taxon>Teleostei</taxon>
        <taxon>Neoteleostei</taxon>
        <taxon>Acanthomorphata</taxon>
        <taxon>Gobiaria</taxon>
        <taxon>Gobiiformes</taxon>
        <taxon>Gobioidei</taxon>
        <taxon>Gobiidae</taxon>
        <taxon>Gobiinae</taxon>
        <taxon>Knipowitschia</taxon>
    </lineage>
</organism>
<dbReference type="Proteomes" id="UP001497482">
    <property type="component" value="Chromosome 19"/>
</dbReference>
<evidence type="ECO:0000313" key="2">
    <source>
        <dbReference type="Proteomes" id="UP001497482"/>
    </source>
</evidence>
<reference evidence="1 2" key="1">
    <citation type="submission" date="2024-04" db="EMBL/GenBank/DDBJ databases">
        <authorList>
            <person name="Waldvogel A.-M."/>
            <person name="Schoenle A."/>
        </authorList>
    </citation>
    <scope>NUCLEOTIDE SEQUENCE [LARGE SCALE GENOMIC DNA]</scope>
</reference>
<proteinExistence type="predicted"/>
<evidence type="ECO:0008006" key="3">
    <source>
        <dbReference type="Google" id="ProtNLM"/>
    </source>
</evidence>
<evidence type="ECO:0000313" key="1">
    <source>
        <dbReference type="EMBL" id="CAL1589586.1"/>
    </source>
</evidence>